<sequence length="186" mass="19498">MRAPRPPRAAAALLRLDALRAAGGIEAIRGAVIDDVALARAVKRAGGRLWLGPADDVRSVRPYPGLAGLWRMVARSAYAQLRYSPWLLLATVAGLALVFLAPPVTAVTGAVTGSVPALLAGGTAWAIMAGTYAPALRYHGLPVACAPLLPGVALLYLLMTMDSAVRHWRGLGVEWKGRSYAARGRG</sequence>
<evidence type="ECO:0000256" key="7">
    <source>
        <dbReference type="SAM" id="Phobius"/>
    </source>
</evidence>
<evidence type="ECO:0000256" key="3">
    <source>
        <dbReference type="ARBA" id="ARBA00022679"/>
    </source>
</evidence>
<reference evidence="8 9" key="1">
    <citation type="submission" date="2018-03" db="EMBL/GenBank/DDBJ databases">
        <title>Genomic Encyclopedia of Type Strains, Phase III (KMG-III): the genomes of soil and plant-associated and newly described type strains.</title>
        <authorList>
            <person name="Whitman W."/>
        </authorList>
    </citation>
    <scope>NUCLEOTIDE SEQUENCE [LARGE SCALE GENOMIC DNA]</scope>
    <source>
        <strain evidence="8 9">CGMCC 4.7125</strain>
    </source>
</reference>
<keyword evidence="9" id="KW-1185">Reference proteome</keyword>
<keyword evidence="4 7" id="KW-0812">Transmembrane</keyword>
<proteinExistence type="predicted"/>
<dbReference type="Proteomes" id="UP000238362">
    <property type="component" value="Unassembled WGS sequence"/>
</dbReference>
<feature type="transmembrane region" description="Helical" evidence="7">
    <location>
        <begin position="107"/>
        <end position="128"/>
    </location>
</feature>
<dbReference type="RefSeq" id="WP_245900793.1">
    <property type="nucleotide sequence ID" value="NZ_PVNH01000007.1"/>
</dbReference>
<feature type="transmembrane region" description="Helical" evidence="7">
    <location>
        <begin position="140"/>
        <end position="159"/>
    </location>
</feature>
<evidence type="ECO:0000313" key="9">
    <source>
        <dbReference type="Proteomes" id="UP000238362"/>
    </source>
</evidence>
<accession>A0A2T0LSI5</accession>
<evidence type="ECO:0000256" key="2">
    <source>
        <dbReference type="ARBA" id="ARBA00022676"/>
    </source>
</evidence>
<dbReference type="EMBL" id="PVNH01000007">
    <property type="protein sequence ID" value="PRX46575.1"/>
    <property type="molecule type" value="Genomic_DNA"/>
</dbReference>
<dbReference type="InterPro" id="IPR025993">
    <property type="entry name" value="Ceramide_glucosylTrfase"/>
</dbReference>
<evidence type="ECO:0000313" key="8">
    <source>
        <dbReference type="EMBL" id="PRX46575.1"/>
    </source>
</evidence>
<dbReference type="Pfam" id="PF13506">
    <property type="entry name" value="Glyco_transf_21"/>
    <property type="match status" value="1"/>
</dbReference>
<evidence type="ECO:0000256" key="4">
    <source>
        <dbReference type="ARBA" id="ARBA00022692"/>
    </source>
</evidence>
<protein>
    <submittedName>
        <fullName evidence="8">Glycosyl transferase family 21</fullName>
    </submittedName>
</protein>
<dbReference type="GO" id="GO:0016757">
    <property type="term" value="F:glycosyltransferase activity"/>
    <property type="evidence" value="ECO:0007669"/>
    <property type="project" value="UniProtKB-KW"/>
</dbReference>
<evidence type="ECO:0000256" key="1">
    <source>
        <dbReference type="ARBA" id="ARBA00004141"/>
    </source>
</evidence>
<dbReference type="GO" id="GO:0016020">
    <property type="term" value="C:membrane"/>
    <property type="evidence" value="ECO:0007669"/>
    <property type="project" value="UniProtKB-SubCell"/>
</dbReference>
<comment type="caution">
    <text evidence="8">The sequence shown here is derived from an EMBL/GenBank/DDBJ whole genome shotgun (WGS) entry which is preliminary data.</text>
</comment>
<keyword evidence="5 7" id="KW-1133">Transmembrane helix</keyword>
<keyword evidence="2" id="KW-0328">Glycosyltransferase</keyword>
<dbReference type="AlphaFoldDB" id="A0A2T0LSI5"/>
<evidence type="ECO:0000256" key="5">
    <source>
        <dbReference type="ARBA" id="ARBA00022989"/>
    </source>
</evidence>
<keyword evidence="3 8" id="KW-0808">Transferase</keyword>
<name>A0A2T0LSI5_9PSEU</name>
<evidence type="ECO:0000256" key="6">
    <source>
        <dbReference type="ARBA" id="ARBA00023136"/>
    </source>
</evidence>
<organism evidence="8 9">
    <name type="scientific">Prauserella shujinwangii</name>
    <dbReference type="NCBI Taxonomy" id="1453103"/>
    <lineage>
        <taxon>Bacteria</taxon>
        <taxon>Bacillati</taxon>
        <taxon>Actinomycetota</taxon>
        <taxon>Actinomycetes</taxon>
        <taxon>Pseudonocardiales</taxon>
        <taxon>Pseudonocardiaceae</taxon>
        <taxon>Prauserella</taxon>
    </lineage>
</organism>
<feature type="transmembrane region" description="Helical" evidence="7">
    <location>
        <begin position="81"/>
        <end position="101"/>
    </location>
</feature>
<keyword evidence="6 7" id="KW-0472">Membrane</keyword>
<comment type="subcellular location">
    <subcellularLocation>
        <location evidence="1">Membrane</location>
        <topology evidence="1">Multi-pass membrane protein</topology>
    </subcellularLocation>
</comment>
<gene>
    <name evidence="8" type="ORF">B0I33_107152</name>
</gene>